<feature type="transmembrane region" description="Helical" evidence="1">
    <location>
        <begin position="723"/>
        <end position="742"/>
    </location>
</feature>
<proteinExistence type="predicted"/>
<dbReference type="Proteomes" id="UP000576082">
    <property type="component" value="Unassembled WGS sequence"/>
</dbReference>
<name>A0A7X9XBI0_9BACT</name>
<feature type="transmembrane region" description="Helical" evidence="1">
    <location>
        <begin position="590"/>
        <end position="612"/>
    </location>
</feature>
<feature type="transmembrane region" description="Helical" evidence="1">
    <location>
        <begin position="403"/>
        <end position="420"/>
    </location>
</feature>
<gene>
    <name evidence="2" type="ORF">HHU12_22525</name>
</gene>
<feature type="transmembrane region" description="Helical" evidence="1">
    <location>
        <begin position="432"/>
        <end position="452"/>
    </location>
</feature>
<feature type="transmembrane region" description="Helical" evidence="1">
    <location>
        <begin position="296"/>
        <end position="316"/>
    </location>
</feature>
<organism evidence="2 3">
    <name type="scientific">Flammeovirga aprica JL-4</name>
    <dbReference type="NCBI Taxonomy" id="694437"/>
    <lineage>
        <taxon>Bacteria</taxon>
        <taxon>Pseudomonadati</taxon>
        <taxon>Bacteroidota</taxon>
        <taxon>Cytophagia</taxon>
        <taxon>Cytophagales</taxon>
        <taxon>Flammeovirgaceae</taxon>
        <taxon>Flammeovirga</taxon>
    </lineage>
</organism>
<dbReference type="PANTHER" id="PTHR38434">
    <property type="entry name" value="BLL2549 PROTEIN"/>
    <property type="match status" value="1"/>
</dbReference>
<feature type="transmembrane region" description="Helical" evidence="1">
    <location>
        <begin position="380"/>
        <end position="397"/>
    </location>
</feature>
<feature type="transmembrane region" description="Helical" evidence="1">
    <location>
        <begin position="748"/>
        <end position="768"/>
    </location>
</feature>
<evidence type="ECO:0000313" key="2">
    <source>
        <dbReference type="EMBL" id="NME70766.1"/>
    </source>
</evidence>
<feature type="transmembrane region" description="Helical" evidence="1">
    <location>
        <begin position="355"/>
        <end position="373"/>
    </location>
</feature>
<dbReference type="RefSeq" id="WP_169658996.1">
    <property type="nucleotide sequence ID" value="NZ_JABANE010000073.1"/>
</dbReference>
<evidence type="ECO:0000313" key="3">
    <source>
        <dbReference type="Proteomes" id="UP000576082"/>
    </source>
</evidence>
<feature type="transmembrane region" description="Helical" evidence="1">
    <location>
        <begin position="697"/>
        <end position="716"/>
    </location>
</feature>
<feature type="transmembrane region" description="Helical" evidence="1">
    <location>
        <begin position="624"/>
        <end position="648"/>
    </location>
</feature>
<feature type="transmembrane region" description="Helical" evidence="1">
    <location>
        <begin position="464"/>
        <end position="487"/>
    </location>
</feature>
<keyword evidence="3" id="KW-1185">Reference proteome</keyword>
<dbReference type="Pfam" id="PF10101">
    <property type="entry name" value="DUF2339"/>
    <property type="match status" value="1"/>
</dbReference>
<reference evidence="2 3" key="1">
    <citation type="submission" date="2020-04" db="EMBL/GenBank/DDBJ databases">
        <title>Flammeovirga sp. SR4, a novel species isolated from seawater.</title>
        <authorList>
            <person name="Wang X."/>
        </authorList>
    </citation>
    <scope>NUCLEOTIDE SEQUENCE [LARGE SCALE GENOMIC DNA]</scope>
    <source>
        <strain evidence="2 3">ATCC 23126</strain>
    </source>
</reference>
<feature type="transmembrane region" description="Helical" evidence="1">
    <location>
        <begin position="109"/>
        <end position="128"/>
    </location>
</feature>
<keyword evidence="1" id="KW-0812">Transmembrane</keyword>
<comment type="caution">
    <text evidence="2">The sequence shown here is derived from an EMBL/GenBank/DDBJ whole genome shotgun (WGS) entry which is preliminary data.</text>
</comment>
<dbReference type="EMBL" id="JABANE010000073">
    <property type="protein sequence ID" value="NME70766.1"/>
    <property type="molecule type" value="Genomic_DNA"/>
</dbReference>
<accession>A0A7X9XBI0</accession>
<feature type="transmembrane region" description="Helical" evidence="1">
    <location>
        <begin position="507"/>
        <end position="526"/>
    </location>
</feature>
<feature type="transmembrane region" description="Helical" evidence="1">
    <location>
        <begin position="323"/>
        <end position="343"/>
    </location>
</feature>
<evidence type="ECO:0000256" key="1">
    <source>
        <dbReference type="SAM" id="Phobius"/>
    </source>
</evidence>
<sequence length="782" mass="89485">MTNDHKRINELEVKFQLLVDKQNSFAADINHLKYEINQLKISISKADTEIETKPLTDEPDKSIQKEKEIINQPMYSKVRAPNPLVIRHPQSKPKPVGKSNLEKFIGENLINKIGILILIIGIGIGGKYSIDNELISPVTRIILGYLASFSLLGFGIKLKEKYTNYSAVLVSGAIAIMYFMTFMAHSLYDLIPVSVTFVMMVIFTIFTAIASLHYNKQVLAIIGLVGAYAVPFLLSNGDGNTNIFFSYIAVINIGILFLAFKKYWTILQKLSFGITWVIYLLWISENSHDADVYTSSIFLFIYFATFYTAFLAYKLLHKEEFKLLDIFLILSNAFLFYGLGFSIIDDHGGENYLGLYTLLNACIHFGVSFLLYTKKEVDRNVFYLATALVLTFITIAIPVQFNGNGVTLLWVGEATILFWIGRTKKIYFYEKLSYPLMLLAFVSMFEDYHTAYGQYYGDNEELKINFLLNVQFLCSVLFIAGFSFINYIHLKTLPQKEISPKDTLTKLVSIGIPSILMIIAYLSLFYEIDNYWDQLYIDSIISTPEGSTIRNYDLNKFSELWLINYTIFFGAMLSILNYKKVRNKAFAKLNFIVVSFSIFLFLIVGTIKIGALRSHYISQYNAEYYNIGIMNIGIRYVSILLIALVLFVLHKNNTFFKGKVIFTKAYDFLLYFTVLCILSNELIHWMELSESTQSDKLGLSILWGIYALVMIGIGIWKKIKHVRMGAIALFGITLFKLFFYDIADLNTIAKTIVFVSLGVLLLIISFLYNKYKTVIFNEDNNE</sequence>
<keyword evidence="1" id="KW-1133">Transmembrane helix</keyword>
<protein>
    <submittedName>
        <fullName evidence="2">DUF2339 domain-containing protein</fullName>
    </submittedName>
</protein>
<feature type="transmembrane region" description="Helical" evidence="1">
    <location>
        <begin position="668"/>
        <end position="685"/>
    </location>
</feature>
<feature type="transmembrane region" description="Helical" evidence="1">
    <location>
        <begin position="190"/>
        <end position="211"/>
    </location>
</feature>
<feature type="transmembrane region" description="Helical" evidence="1">
    <location>
        <begin position="560"/>
        <end position="578"/>
    </location>
</feature>
<dbReference type="PANTHER" id="PTHR38434:SF1">
    <property type="entry name" value="BLL2549 PROTEIN"/>
    <property type="match status" value="1"/>
</dbReference>
<feature type="transmembrane region" description="Helical" evidence="1">
    <location>
        <begin position="218"/>
        <end position="237"/>
    </location>
</feature>
<feature type="transmembrane region" description="Helical" evidence="1">
    <location>
        <begin position="243"/>
        <end position="260"/>
    </location>
</feature>
<keyword evidence="1" id="KW-0472">Membrane</keyword>
<dbReference type="AlphaFoldDB" id="A0A7X9XBI0"/>
<dbReference type="InterPro" id="IPR019286">
    <property type="entry name" value="DUF2339_TM"/>
</dbReference>
<feature type="transmembrane region" description="Helical" evidence="1">
    <location>
        <begin position="166"/>
        <end position="184"/>
    </location>
</feature>
<feature type="transmembrane region" description="Helical" evidence="1">
    <location>
        <begin position="267"/>
        <end position="284"/>
    </location>
</feature>
<feature type="transmembrane region" description="Helical" evidence="1">
    <location>
        <begin position="134"/>
        <end position="154"/>
    </location>
</feature>